<gene>
    <name evidence="2" type="ORF">EVAR_10770_1</name>
</gene>
<name>A0A4C1W8H6_EUMVA</name>
<evidence type="ECO:0000313" key="3">
    <source>
        <dbReference type="Proteomes" id="UP000299102"/>
    </source>
</evidence>
<keyword evidence="1" id="KW-0812">Transmembrane</keyword>
<evidence type="ECO:0000256" key="1">
    <source>
        <dbReference type="SAM" id="Phobius"/>
    </source>
</evidence>
<comment type="caution">
    <text evidence="2">The sequence shown here is derived from an EMBL/GenBank/DDBJ whole genome shotgun (WGS) entry which is preliminary data.</text>
</comment>
<dbReference type="AlphaFoldDB" id="A0A4C1W8H6"/>
<evidence type="ECO:0000313" key="2">
    <source>
        <dbReference type="EMBL" id="GBP46802.1"/>
    </source>
</evidence>
<feature type="transmembrane region" description="Helical" evidence="1">
    <location>
        <begin position="57"/>
        <end position="76"/>
    </location>
</feature>
<organism evidence="2 3">
    <name type="scientific">Eumeta variegata</name>
    <name type="common">Bagworm moth</name>
    <name type="synonym">Eumeta japonica</name>
    <dbReference type="NCBI Taxonomy" id="151549"/>
    <lineage>
        <taxon>Eukaryota</taxon>
        <taxon>Metazoa</taxon>
        <taxon>Ecdysozoa</taxon>
        <taxon>Arthropoda</taxon>
        <taxon>Hexapoda</taxon>
        <taxon>Insecta</taxon>
        <taxon>Pterygota</taxon>
        <taxon>Neoptera</taxon>
        <taxon>Endopterygota</taxon>
        <taxon>Lepidoptera</taxon>
        <taxon>Glossata</taxon>
        <taxon>Ditrysia</taxon>
        <taxon>Tineoidea</taxon>
        <taxon>Psychidae</taxon>
        <taxon>Oiketicinae</taxon>
        <taxon>Eumeta</taxon>
    </lineage>
</organism>
<sequence>MILAAVYARCGSLGVKTEGVYSCRSPATIRTAGLVAPRVGAVSLVGKTYRRSRSRKAGVKAVIFVRLISSFYAQLAPGRRRRRRRRLTSIIFAIRARAMYLRRPLPRRAGAATRP</sequence>
<keyword evidence="1" id="KW-0472">Membrane</keyword>
<protein>
    <submittedName>
        <fullName evidence="2">Uncharacterized protein</fullName>
    </submittedName>
</protein>
<dbReference type="EMBL" id="BGZK01000489">
    <property type="protein sequence ID" value="GBP46802.1"/>
    <property type="molecule type" value="Genomic_DNA"/>
</dbReference>
<keyword evidence="3" id="KW-1185">Reference proteome</keyword>
<reference evidence="2 3" key="1">
    <citation type="journal article" date="2019" name="Commun. Biol.">
        <title>The bagworm genome reveals a unique fibroin gene that provides high tensile strength.</title>
        <authorList>
            <person name="Kono N."/>
            <person name="Nakamura H."/>
            <person name="Ohtoshi R."/>
            <person name="Tomita M."/>
            <person name="Numata K."/>
            <person name="Arakawa K."/>
        </authorList>
    </citation>
    <scope>NUCLEOTIDE SEQUENCE [LARGE SCALE GENOMIC DNA]</scope>
</reference>
<accession>A0A4C1W8H6</accession>
<dbReference type="Proteomes" id="UP000299102">
    <property type="component" value="Unassembled WGS sequence"/>
</dbReference>
<keyword evidence="1" id="KW-1133">Transmembrane helix</keyword>
<proteinExistence type="predicted"/>